<dbReference type="EMBL" id="FOLO01000007">
    <property type="protein sequence ID" value="SFC31389.1"/>
    <property type="molecule type" value="Genomic_DNA"/>
</dbReference>
<dbReference type="AlphaFoldDB" id="A0A1I1I4M7"/>
<dbReference type="Proteomes" id="UP000198862">
    <property type="component" value="Unassembled WGS sequence"/>
</dbReference>
<dbReference type="RefSeq" id="WP_091982198.1">
    <property type="nucleotide sequence ID" value="NZ_FOLO01000007.1"/>
</dbReference>
<evidence type="ECO:0000313" key="1">
    <source>
        <dbReference type="EMBL" id="SFC31389.1"/>
    </source>
</evidence>
<dbReference type="OrthoDB" id="6293024at2"/>
<proteinExistence type="predicted"/>
<sequence>MDQDIPKVSSTERDALLNNVKNDYEYYQASIIKHDEQGNGQKFKLFVMANITTFHLIHNSSTKEEIDAFCDKYQWFYPLFITIKELLEQDV</sequence>
<reference evidence="1 2" key="1">
    <citation type="submission" date="2016-10" db="EMBL/GenBank/DDBJ databases">
        <authorList>
            <person name="de Groot N.N."/>
        </authorList>
    </citation>
    <scope>NUCLEOTIDE SEQUENCE [LARGE SCALE GENOMIC DNA]</scope>
    <source>
        <strain evidence="1 2">DSM 6059</strain>
    </source>
</reference>
<accession>A0A1I1I4M7</accession>
<gene>
    <name evidence="1" type="ORF">SAMN02745724_01384</name>
</gene>
<dbReference type="STRING" id="1123010.SAMN02745724_01384"/>
<protein>
    <submittedName>
        <fullName evidence="1">Uncharacterized protein</fullName>
    </submittedName>
</protein>
<organism evidence="1 2">
    <name type="scientific">Pseudoalteromonas denitrificans DSM 6059</name>
    <dbReference type="NCBI Taxonomy" id="1123010"/>
    <lineage>
        <taxon>Bacteria</taxon>
        <taxon>Pseudomonadati</taxon>
        <taxon>Pseudomonadota</taxon>
        <taxon>Gammaproteobacteria</taxon>
        <taxon>Alteromonadales</taxon>
        <taxon>Pseudoalteromonadaceae</taxon>
        <taxon>Pseudoalteromonas</taxon>
    </lineage>
</organism>
<name>A0A1I1I4M7_9GAMM</name>
<evidence type="ECO:0000313" key="2">
    <source>
        <dbReference type="Proteomes" id="UP000198862"/>
    </source>
</evidence>
<keyword evidence="2" id="KW-1185">Reference proteome</keyword>